<proteinExistence type="predicted"/>
<dbReference type="RefSeq" id="WP_028794868.1">
    <property type="nucleotide sequence ID" value="NZ_FNBW01000001.1"/>
</dbReference>
<gene>
    <name evidence="1" type="ORF">SAMN05660686_00290</name>
</gene>
<dbReference type="Proteomes" id="UP000198615">
    <property type="component" value="Unassembled WGS sequence"/>
</dbReference>
<organism evidence="1 2">
    <name type="scientific">Thalassobaculum litoreum DSM 18839</name>
    <dbReference type="NCBI Taxonomy" id="1123362"/>
    <lineage>
        <taxon>Bacteria</taxon>
        <taxon>Pseudomonadati</taxon>
        <taxon>Pseudomonadota</taxon>
        <taxon>Alphaproteobacteria</taxon>
        <taxon>Rhodospirillales</taxon>
        <taxon>Thalassobaculaceae</taxon>
        <taxon>Thalassobaculum</taxon>
    </lineage>
</organism>
<dbReference type="AlphaFoldDB" id="A0A8G2BER3"/>
<evidence type="ECO:0000313" key="1">
    <source>
        <dbReference type="EMBL" id="SDF10877.1"/>
    </source>
</evidence>
<evidence type="ECO:0000313" key="2">
    <source>
        <dbReference type="Proteomes" id="UP000198615"/>
    </source>
</evidence>
<reference evidence="1 2" key="1">
    <citation type="submission" date="2016-10" db="EMBL/GenBank/DDBJ databases">
        <authorList>
            <person name="Varghese N."/>
            <person name="Submissions S."/>
        </authorList>
    </citation>
    <scope>NUCLEOTIDE SEQUENCE [LARGE SCALE GENOMIC DNA]</scope>
    <source>
        <strain evidence="1 2">DSM 18839</strain>
    </source>
</reference>
<comment type="caution">
    <text evidence="1">The sequence shown here is derived from an EMBL/GenBank/DDBJ whole genome shotgun (WGS) entry which is preliminary data.</text>
</comment>
<protein>
    <submittedName>
        <fullName evidence="1">Uncharacterized protein</fullName>
    </submittedName>
</protein>
<keyword evidence="2" id="KW-1185">Reference proteome</keyword>
<accession>A0A8G2BER3</accession>
<sequence>MTLDDYLTVVATSKPEDWRATVLPTFMFRVVPIRAAGGGTVDFELQEHTTTLTFLRDVRFGMAWGMVGEKNYKEEWIEKLPNKRAQGVLIDFLFNGAMVYRDMLVAVDGWRCILPQPVNETGPVFKVPQRRLDIARLIHRLVGPETSFDSYFKRVGMQANEQPWP</sequence>
<dbReference type="EMBL" id="FNBW01000001">
    <property type="protein sequence ID" value="SDF10877.1"/>
    <property type="molecule type" value="Genomic_DNA"/>
</dbReference>
<name>A0A8G2BER3_9PROT</name>
<dbReference type="OrthoDB" id="4762733at2"/>